<keyword evidence="2" id="KW-0472">Membrane</keyword>
<protein>
    <submittedName>
        <fullName evidence="4">PQQ-dependent sugar dehydrogenase</fullName>
    </submittedName>
</protein>
<dbReference type="PANTHER" id="PTHR19328:SF13">
    <property type="entry name" value="HIPL1 PROTEIN"/>
    <property type="match status" value="1"/>
</dbReference>
<dbReference type="InterPro" id="IPR011042">
    <property type="entry name" value="6-blade_b-propeller_TolB-like"/>
</dbReference>
<keyword evidence="2" id="KW-1133">Transmembrane helix</keyword>
<feature type="domain" description="Glucose/Sorbosone dehydrogenase" evidence="3">
    <location>
        <begin position="116"/>
        <end position="412"/>
    </location>
</feature>
<dbReference type="Proteomes" id="UP001429745">
    <property type="component" value="Unassembled WGS sequence"/>
</dbReference>
<accession>A0ABX1KGY1</accession>
<feature type="transmembrane region" description="Helical" evidence="2">
    <location>
        <begin position="58"/>
        <end position="78"/>
    </location>
</feature>
<evidence type="ECO:0000259" key="3">
    <source>
        <dbReference type="Pfam" id="PF07995"/>
    </source>
</evidence>
<evidence type="ECO:0000313" key="4">
    <source>
        <dbReference type="EMBL" id="NLP85548.1"/>
    </source>
</evidence>
<sequence length="431" mass="44684">MADHPRPPRRADPASRSRHLPPRGPGDAGHAPDRHRSSRSGCRRAVTRHRVTNRRDRAALTVVIGVVLAAASGCSAATPSPVPPSGAATVSATPTATPATQWWRATDEVSTLATGLTAPWSVVPLPSGGALISQRDDGMILELQADGTLRDVGAVAGVVSGGESGLHGLALTERDGEVLLYAYFGAQDDNRVVRMPLVGEPGSLTLGDPEEILTGIPRASTHNGGRIAFGPDGYLYVTTGDAQLRDAAQDPGALGGKILRVTGDGDPAPGNPWDNAAYSIGHRNVQGLAWTSDGTLWASEFGQNTWDELNRIEAGGNYGWPLVEGEGGQAEFIDPVAVWTTSEASPSGIAARDGTVFIAGLRGERLWAVDTGGGAAASDPVAALAGQQGRLRDVVIAPDGSLWILTSNTDGRGSPRSEDDLLLRVELAPAG</sequence>
<organism evidence="4 5">
    <name type="scientific">Microbacterium salsuginis</name>
    <dbReference type="NCBI Taxonomy" id="2722803"/>
    <lineage>
        <taxon>Bacteria</taxon>
        <taxon>Bacillati</taxon>
        <taxon>Actinomycetota</taxon>
        <taxon>Actinomycetes</taxon>
        <taxon>Micrococcales</taxon>
        <taxon>Microbacteriaceae</taxon>
        <taxon>Microbacterium</taxon>
    </lineage>
</organism>
<evidence type="ECO:0000256" key="2">
    <source>
        <dbReference type="SAM" id="Phobius"/>
    </source>
</evidence>
<dbReference type="SUPFAM" id="SSF50952">
    <property type="entry name" value="Soluble quinoprotein glucose dehydrogenase"/>
    <property type="match status" value="1"/>
</dbReference>
<feature type="compositionally biased region" description="Basic and acidic residues" evidence="1">
    <location>
        <begin position="1"/>
        <end position="15"/>
    </location>
</feature>
<reference evidence="4 5" key="1">
    <citation type="submission" date="2020-04" db="EMBL/GenBank/DDBJ databases">
        <title>CFH 90308 Microbacterium sp.</title>
        <authorList>
            <person name="Nie G."/>
            <person name="Ming H."/>
            <person name="Xia T."/>
        </authorList>
    </citation>
    <scope>NUCLEOTIDE SEQUENCE [LARGE SCALE GENOMIC DNA]</scope>
    <source>
        <strain evidence="4 5">CFH 90308</strain>
    </source>
</reference>
<dbReference type="PANTHER" id="PTHR19328">
    <property type="entry name" value="HEDGEHOG-INTERACTING PROTEIN"/>
    <property type="match status" value="1"/>
</dbReference>
<dbReference type="InterPro" id="IPR012938">
    <property type="entry name" value="Glc/Sorbosone_DH"/>
</dbReference>
<evidence type="ECO:0000256" key="1">
    <source>
        <dbReference type="SAM" id="MobiDB-lite"/>
    </source>
</evidence>
<proteinExistence type="predicted"/>
<dbReference type="Gene3D" id="2.120.10.30">
    <property type="entry name" value="TolB, C-terminal domain"/>
    <property type="match status" value="1"/>
</dbReference>
<keyword evidence="2" id="KW-0812">Transmembrane</keyword>
<dbReference type="Pfam" id="PF07995">
    <property type="entry name" value="GSDH"/>
    <property type="match status" value="1"/>
</dbReference>
<evidence type="ECO:0000313" key="5">
    <source>
        <dbReference type="Proteomes" id="UP001429745"/>
    </source>
</evidence>
<dbReference type="InterPro" id="IPR011041">
    <property type="entry name" value="Quinoprot_gluc/sorb_DH_b-prop"/>
</dbReference>
<feature type="compositionally biased region" description="Basic residues" evidence="1">
    <location>
        <begin position="36"/>
        <end position="50"/>
    </location>
</feature>
<gene>
    <name evidence="4" type="ORF">HF576_17040</name>
</gene>
<dbReference type="EMBL" id="JABACI010000005">
    <property type="protein sequence ID" value="NLP85548.1"/>
    <property type="molecule type" value="Genomic_DNA"/>
</dbReference>
<name>A0ABX1KGY1_9MICO</name>
<keyword evidence="5" id="KW-1185">Reference proteome</keyword>
<feature type="region of interest" description="Disordered" evidence="1">
    <location>
        <begin position="1"/>
        <end position="50"/>
    </location>
</feature>
<comment type="caution">
    <text evidence="4">The sequence shown here is derived from an EMBL/GenBank/DDBJ whole genome shotgun (WGS) entry which is preliminary data.</text>
</comment>